<organism evidence="2 3">
    <name type="scientific">Mesobacillus boroniphilus</name>
    <dbReference type="NCBI Taxonomy" id="308892"/>
    <lineage>
        <taxon>Bacteria</taxon>
        <taxon>Bacillati</taxon>
        <taxon>Bacillota</taxon>
        <taxon>Bacilli</taxon>
        <taxon>Bacillales</taxon>
        <taxon>Bacillaceae</taxon>
        <taxon>Mesobacillus</taxon>
    </lineage>
</organism>
<dbReference type="EMBL" id="QTKX01000001">
    <property type="protein sequence ID" value="MBS8264072.1"/>
    <property type="molecule type" value="Genomic_DNA"/>
</dbReference>
<keyword evidence="1" id="KW-0472">Membrane</keyword>
<dbReference type="RefSeq" id="WP_213367587.1">
    <property type="nucleotide sequence ID" value="NZ_QTKX01000001.1"/>
</dbReference>
<comment type="caution">
    <text evidence="2">The sequence shown here is derived from an EMBL/GenBank/DDBJ whole genome shotgun (WGS) entry which is preliminary data.</text>
</comment>
<evidence type="ECO:0000313" key="2">
    <source>
        <dbReference type="EMBL" id="MBS8264072.1"/>
    </source>
</evidence>
<gene>
    <name evidence="2" type="ORF">DYI25_06455</name>
</gene>
<dbReference type="AlphaFoldDB" id="A0A944CK08"/>
<accession>A0A944CK08</accession>
<evidence type="ECO:0000256" key="1">
    <source>
        <dbReference type="SAM" id="Phobius"/>
    </source>
</evidence>
<keyword evidence="1" id="KW-1133">Transmembrane helix</keyword>
<feature type="transmembrane region" description="Helical" evidence="1">
    <location>
        <begin position="6"/>
        <end position="24"/>
    </location>
</feature>
<evidence type="ECO:0000313" key="3">
    <source>
        <dbReference type="Proteomes" id="UP000761411"/>
    </source>
</evidence>
<name>A0A944CK08_9BACI</name>
<proteinExistence type="predicted"/>
<reference evidence="2 3" key="1">
    <citation type="journal article" date="2021" name="Microorganisms">
        <title>Bacterial Dimethylsulfoniopropionate Biosynthesis in the East China Sea.</title>
        <authorList>
            <person name="Liu J."/>
            <person name="Zhang Y."/>
            <person name="Liu J."/>
            <person name="Zhong H."/>
            <person name="Williams B.T."/>
            <person name="Zheng Y."/>
            <person name="Curson A.R.J."/>
            <person name="Sun C."/>
            <person name="Sun H."/>
            <person name="Song D."/>
            <person name="Wagner Mackenzie B."/>
            <person name="Bermejo Martinez A."/>
            <person name="Todd J.D."/>
            <person name="Zhang X.H."/>
        </authorList>
    </citation>
    <scope>NUCLEOTIDE SEQUENCE [LARGE SCALE GENOMIC DNA]</scope>
    <source>
        <strain evidence="2 3">ESS08</strain>
    </source>
</reference>
<keyword evidence="3" id="KW-1185">Reference proteome</keyword>
<keyword evidence="1" id="KW-0812">Transmembrane</keyword>
<dbReference type="Proteomes" id="UP000761411">
    <property type="component" value="Unassembled WGS sequence"/>
</dbReference>
<sequence>MKNKWLPYGIVLLAILMIFTMDKFRTLLPEQQEESSFSIPEAQITIAGQEVLHKSGTFAWVEKGTGPVVDQDEPPILFHDLLPVSAKPFSKMMVAFSEEAGINTISVYRSRGDLEMGSQPFETIFDNTYTFNNVAGLSTVIIQASRGDQVYHYTFPLIIEELVTYQGQLAEEQGYLAVLELYKPEAQQENWALEQVNNQYVHKAHSLQVNSLEEARRKFSDLKIDALPYYAIFNHERLLYESNNREDFFKMLKIAAP</sequence>
<protein>
    <submittedName>
        <fullName evidence="2">Uncharacterized protein</fullName>
    </submittedName>
</protein>